<keyword evidence="3" id="KW-1185">Reference proteome</keyword>
<evidence type="ECO:0000313" key="4">
    <source>
        <dbReference type="WBParaSite" id="TTAC_0001046101-mRNA-1"/>
    </source>
</evidence>
<feature type="compositionally biased region" description="Polar residues" evidence="1">
    <location>
        <begin position="197"/>
        <end position="211"/>
    </location>
</feature>
<accession>A0A0R3XA84</accession>
<dbReference type="Proteomes" id="UP000274429">
    <property type="component" value="Unassembled WGS sequence"/>
</dbReference>
<dbReference type="AlphaFoldDB" id="A0A0R3XA84"/>
<gene>
    <name evidence="2" type="ORF">TTAC_LOCUS10444</name>
</gene>
<dbReference type="OrthoDB" id="6105938at2759"/>
<evidence type="ECO:0000313" key="3">
    <source>
        <dbReference type="Proteomes" id="UP000274429"/>
    </source>
</evidence>
<reference evidence="2 3" key="2">
    <citation type="submission" date="2018-11" db="EMBL/GenBank/DDBJ databases">
        <authorList>
            <consortium name="Pathogen Informatics"/>
        </authorList>
    </citation>
    <scope>NUCLEOTIDE SEQUENCE [LARGE SCALE GENOMIC DNA]</scope>
</reference>
<name>A0A0R3XA84_HYDTA</name>
<feature type="region of interest" description="Disordered" evidence="1">
    <location>
        <begin position="146"/>
        <end position="165"/>
    </location>
</feature>
<dbReference type="WBParaSite" id="TTAC_0001046101-mRNA-1">
    <property type="protein sequence ID" value="TTAC_0001046101-mRNA-1"/>
    <property type="gene ID" value="TTAC_0001046101"/>
</dbReference>
<protein>
    <submittedName>
        <fullName evidence="2 4">Uncharacterized protein</fullName>
    </submittedName>
</protein>
<sequence>MSIKEIEQCLTLLKQTISCPIWALTSAEKFEQIALLGKKIIDDFVEESRREFVPVTKFEQLHLSQELSQAQVGSLPLTVKNVQPKVVSTRNKSSETVVASSLRSGFSLLTKRYSRCDQPRTCKRTAVALGASARILKHRMPSKELVPVPDIDEPTQPMRAQGSDEALPDGLFAMTQTPLVIEPATLTLDELPDPSNKDNQAQVVDTEGNSMRRSRVDGDLSSCCQRGSKLSLVSSLKRSSFLRSISRSNKRRNQSQSPEPEASPVSSDIPSLRERLSTSSAATLRRKKRRKTNELYSPWLHNSRLHFLKKYRIPPAFSKARTSDPSTSPNVFSPGWSRLKSLSAEFGRQSKTQLLIRSTKKRSSSKRDFKSVEVTSRQPNLGPVCRFILPSRGPLFEVSQKEKVDALLCSRCGCEIIFFSKPAAVLTSSKPCPIVRDLGVYWPESWRQSPQMIRQTNISTALDSAVNIISSSVPQTPCNSHQSCAPAKSNEISHIQISMSSEKGTPSTINIQPSLVPQSFSLNTQSSEGNYEEQVCRKKLDRRPSVFEYVIKYHQFLNLFTSLEIRKPTQIDKTYFL</sequence>
<dbReference type="STRING" id="6205.A0A0R3XA84"/>
<feature type="region of interest" description="Disordered" evidence="1">
    <location>
        <begin position="243"/>
        <end position="290"/>
    </location>
</feature>
<feature type="region of interest" description="Disordered" evidence="1">
    <location>
        <begin position="187"/>
        <end position="222"/>
    </location>
</feature>
<proteinExistence type="predicted"/>
<dbReference type="EMBL" id="UYWX01021708">
    <property type="protein sequence ID" value="VDM35424.1"/>
    <property type="molecule type" value="Genomic_DNA"/>
</dbReference>
<organism evidence="4">
    <name type="scientific">Hydatigena taeniaeformis</name>
    <name type="common">Feline tapeworm</name>
    <name type="synonym">Taenia taeniaeformis</name>
    <dbReference type="NCBI Taxonomy" id="6205"/>
    <lineage>
        <taxon>Eukaryota</taxon>
        <taxon>Metazoa</taxon>
        <taxon>Spiralia</taxon>
        <taxon>Lophotrochozoa</taxon>
        <taxon>Platyhelminthes</taxon>
        <taxon>Cestoda</taxon>
        <taxon>Eucestoda</taxon>
        <taxon>Cyclophyllidea</taxon>
        <taxon>Taeniidae</taxon>
        <taxon>Hydatigera</taxon>
    </lineage>
</organism>
<evidence type="ECO:0000313" key="2">
    <source>
        <dbReference type="EMBL" id="VDM35424.1"/>
    </source>
</evidence>
<evidence type="ECO:0000256" key="1">
    <source>
        <dbReference type="SAM" id="MobiDB-lite"/>
    </source>
</evidence>
<reference evidence="4" key="1">
    <citation type="submission" date="2017-02" db="UniProtKB">
        <authorList>
            <consortium name="WormBaseParasite"/>
        </authorList>
    </citation>
    <scope>IDENTIFICATION</scope>
</reference>